<dbReference type="Pfam" id="PF08876">
    <property type="entry name" value="DUF1836"/>
    <property type="match status" value="1"/>
</dbReference>
<dbReference type="AlphaFoldDB" id="A0A1I0INH4"/>
<dbReference type="PANTHER" id="PTHR40056:SF1">
    <property type="entry name" value="DUF1836 DOMAIN-CONTAINING PROTEIN"/>
    <property type="match status" value="1"/>
</dbReference>
<name>A0A1I0INH4_9FIRM</name>
<gene>
    <name evidence="1" type="ORF">SAMN04487771_10943</name>
</gene>
<evidence type="ECO:0000313" key="1">
    <source>
        <dbReference type="EMBL" id="SET98662.1"/>
    </source>
</evidence>
<dbReference type="STRING" id="1526.SAMN02910262_01805"/>
<dbReference type="EMBL" id="FOIL01000094">
    <property type="protein sequence ID" value="SET98662.1"/>
    <property type="molecule type" value="Genomic_DNA"/>
</dbReference>
<dbReference type="RefSeq" id="WP_074650789.1">
    <property type="nucleotide sequence ID" value="NZ_FOIL01000094.1"/>
</dbReference>
<evidence type="ECO:0008006" key="3">
    <source>
        <dbReference type="Google" id="ProtNLM"/>
    </source>
</evidence>
<organism evidence="1 2">
    <name type="scientific">[Clostridium] aminophilum</name>
    <dbReference type="NCBI Taxonomy" id="1526"/>
    <lineage>
        <taxon>Bacteria</taxon>
        <taxon>Bacillati</taxon>
        <taxon>Bacillota</taxon>
        <taxon>Clostridia</taxon>
        <taxon>Lachnospirales</taxon>
        <taxon>Lachnospiraceae</taxon>
    </lineage>
</organism>
<evidence type="ECO:0000313" key="2">
    <source>
        <dbReference type="Proteomes" id="UP000199820"/>
    </source>
</evidence>
<dbReference type="OrthoDB" id="3191472at2"/>
<keyword evidence="2" id="KW-1185">Reference proteome</keyword>
<dbReference type="PANTHER" id="PTHR40056">
    <property type="entry name" value="HYPOTHETICAL CYTOSOLIC PROTEIN"/>
    <property type="match status" value="1"/>
</dbReference>
<proteinExistence type="predicted"/>
<dbReference type="InterPro" id="IPR014975">
    <property type="entry name" value="DUF1836"/>
</dbReference>
<accession>A0A1I0INH4</accession>
<sequence>MRSNDEKFKSILEYIDRLDHIDPGEIPGINLYMDQVLTFMNERLSGTQHKTEGPVITKTMINNYAKNHLFPAPVKKKYSRDHILMLILILYYKNVVSLSDIEEILTPLGDRYTGPNAEPDLPSIYREVFSLETDQRERLKQDIREKFDRAKETFPEAEAEDRERLQLFAFLSELAFDVYLKKEMIELVADELRNEHPDNKKHK</sequence>
<dbReference type="eggNOG" id="COG0789">
    <property type="taxonomic scope" value="Bacteria"/>
</dbReference>
<protein>
    <recommendedName>
        <fullName evidence="3">DUF1836 domain-containing protein</fullName>
    </recommendedName>
</protein>
<reference evidence="2" key="1">
    <citation type="submission" date="2016-10" db="EMBL/GenBank/DDBJ databases">
        <authorList>
            <person name="Varghese N."/>
            <person name="Submissions S."/>
        </authorList>
    </citation>
    <scope>NUCLEOTIDE SEQUENCE [LARGE SCALE GENOMIC DNA]</scope>
    <source>
        <strain evidence="2">KH1P1</strain>
    </source>
</reference>
<dbReference type="Proteomes" id="UP000199820">
    <property type="component" value="Unassembled WGS sequence"/>
</dbReference>